<dbReference type="EMBL" id="MZNU01000279">
    <property type="protein sequence ID" value="OWP01415.1"/>
    <property type="molecule type" value="Genomic_DNA"/>
</dbReference>
<dbReference type="InterPro" id="IPR002123">
    <property type="entry name" value="Plipid/glycerol_acylTrfase"/>
</dbReference>
<keyword evidence="4" id="KW-1133">Transmembrane helix</keyword>
<evidence type="ECO:0000256" key="2">
    <source>
        <dbReference type="ARBA" id="ARBA00022679"/>
    </source>
</evidence>
<dbReference type="GO" id="GO:0003841">
    <property type="term" value="F:1-acylglycerol-3-phosphate O-acyltransferase activity"/>
    <property type="evidence" value="ECO:0007669"/>
    <property type="project" value="TreeGrafter"/>
</dbReference>
<accession>A0A218Z2B7</accession>
<evidence type="ECO:0000313" key="6">
    <source>
        <dbReference type="EMBL" id="OWP01415.1"/>
    </source>
</evidence>
<dbReference type="FunCoup" id="A0A218Z2B7">
    <property type="interactions" value="320"/>
</dbReference>
<dbReference type="SUPFAM" id="SSF69593">
    <property type="entry name" value="Glycerol-3-phosphate (1)-acyltransferase"/>
    <property type="match status" value="1"/>
</dbReference>
<dbReference type="STRING" id="503106.A0A218Z2B7"/>
<keyword evidence="3" id="KW-0012">Acyltransferase</keyword>
<dbReference type="InterPro" id="IPR032098">
    <property type="entry name" value="Acyltransf_C"/>
</dbReference>
<gene>
    <name evidence="6" type="ORF">B2J93_2825</name>
</gene>
<comment type="similarity">
    <text evidence="1">Belongs to the 1-acyl-sn-glycerol-3-phosphate acyltransferase family.</text>
</comment>
<evidence type="ECO:0000259" key="5">
    <source>
        <dbReference type="SMART" id="SM00563"/>
    </source>
</evidence>
<keyword evidence="2" id="KW-0808">Transferase</keyword>
<dbReference type="GO" id="GO:0012505">
    <property type="term" value="C:endomembrane system"/>
    <property type="evidence" value="ECO:0007669"/>
    <property type="project" value="TreeGrafter"/>
</dbReference>
<feature type="transmembrane region" description="Helical" evidence="4">
    <location>
        <begin position="12"/>
        <end position="40"/>
    </location>
</feature>
<reference evidence="6 7" key="1">
    <citation type="submission" date="2017-04" db="EMBL/GenBank/DDBJ databases">
        <title>Draft genome sequence of Marssonina coronaria NL1: causal agent of apple blotch.</title>
        <authorList>
            <person name="Cheng Q."/>
        </authorList>
    </citation>
    <scope>NUCLEOTIDE SEQUENCE [LARGE SCALE GENOMIC DNA]</scope>
    <source>
        <strain evidence="6 7">NL1</strain>
    </source>
</reference>
<dbReference type="Pfam" id="PF01553">
    <property type="entry name" value="Acyltransferase"/>
    <property type="match status" value="1"/>
</dbReference>
<name>A0A218Z2B7_9HELO</name>
<dbReference type="PANTHER" id="PTHR10983:SF24">
    <property type="entry name" value="1-ACYLGLYCEROL-3-PHOSPHATE O-ACYLTRANSFERASE 3, ISOFORM E-RELATED"/>
    <property type="match status" value="1"/>
</dbReference>
<dbReference type="AlphaFoldDB" id="A0A218Z2B7"/>
<evidence type="ECO:0000256" key="3">
    <source>
        <dbReference type="ARBA" id="ARBA00023315"/>
    </source>
</evidence>
<dbReference type="Pfam" id="PF16076">
    <property type="entry name" value="Acyltransf_C"/>
    <property type="match status" value="1"/>
</dbReference>
<feature type="domain" description="Phospholipid/glycerol acyltransferase" evidence="5">
    <location>
        <begin position="84"/>
        <end position="206"/>
    </location>
</feature>
<protein>
    <recommendedName>
        <fullName evidence="5">Phospholipid/glycerol acyltransferase domain-containing protein</fullName>
    </recommendedName>
</protein>
<comment type="caution">
    <text evidence="6">The sequence shown here is derived from an EMBL/GenBank/DDBJ whole genome shotgun (WGS) entry which is preliminary data.</text>
</comment>
<dbReference type="PANTHER" id="PTHR10983">
    <property type="entry name" value="1-ACYLGLYCEROL-3-PHOSPHATE ACYLTRANSFERASE-RELATED"/>
    <property type="match status" value="1"/>
</dbReference>
<dbReference type="CDD" id="cd07990">
    <property type="entry name" value="LPLAT_LCLAT1-like"/>
    <property type="match status" value="1"/>
</dbReference>
<keyword evidence="4" id="KW-0812">Transmembrane</keyword>
<proteinExistence type="inferred from homology"/>
<keyword evidence="4" id="KW-0472">Membrane</keyword>
<organism evidence="6 7">
    <name type="scientific">Diplocarpon coronariae</name>
    <dbReference type="NCBI Taxonomy" id="2795749"/>
    <lineage>
        <taxon>Eukaryota</taxon>
        <taxon>Fungi</taxon>
        <taxon>Dikarya</taxon>
        <taxon>Ascomycota</taxon>
        <taxon>Pezizomycotina</taxon>
        <taxon>Leotiomycetes</taxon>
        <taxon>Helotiales</taxon>
        <taxon>Drepanopezizaceae</taxon>
        <taxon>Diplocarpon</taxon>
    </lineage>
</organism>
<evidence type="ECO:0000256" key="4">
    <source>
        <dbReference type="SAM" id="Phobius"/>
    </source>
</evidence>
<evidence type="ECO:0000256" key="1">
    <source>
        <dbReference type="ARBA" id="ARBA00008655"/>
    </source>
</evidence>
<dbReference type="SMART" id="SM00563">
    <property type="entry name" value="PlsC"/>
    <property type="match status" value="1"/>
</dbReference>
<dbReference type="InParanoid" id="A0A218Z2B7"/>
<keyword evidence="7" id="KW-1185">Reference proteome</keyword>
<dbReference type="Proteomes" id="UP000242519">
    <property type="component" value="Unassembled WGS sequence"/>
</dbReference>
<evidence type="ECO:0000313" key="7">
    <source>
        <dbReference type="Proteomes" id="UP000242519"/>
    </source>
</evidence>
<dbReference type="OrthoDB" id="189226at2759"/>
<sequence>MSSGNPLTVLRGMLIIIPWALHLVLMDLICSLLLPLSYYFPDTVYNISSLVAYTNWNWIQCIFEVFNGGVITMSGDVVPQGESAIVVSNHVSWTDFYMIQALAIRAGMLGRCRWFAKIELRKVPLLGWGIWAMGMPMVSRQWTKDKRELDRVFAGITVRKWPTWLISFSEATRYTPKKAEAAREWCRANKRPIPKHLLYPRTKGFVTTVQHLRKAKHVKAVYDMTIAYEHNHRFLEAPTIWESLSCAGLSGKRGYKFHVHLRRFPLEDLPDSEADLAKWLETRWVEKGEYLEEKRDEWARAA</sequence>